<dbReference type="AlphaFoldDB" id="A0AAN7SB28"/>
<dbReference type="Proteomes" id="UP001353858">
    <property type="component" value="Unassembled WGS sequence"/>
</dbReference>
<dbReference type="InterPro" id="IPR032135">
    <property type="entry name" value="DUF4817"/>
</dbReference>
<protein>
    <recommendedName>
        <fullName evidence="1">DUF4817 domain-containing protein</fullName>
    </recommendedName>
</protein>
<comment type="caution">
    <text evidence="2">The sequence shown here is derived from an EMBL/GenBank/DDBJ whole genome shotgun (WGS) entry which is preliminary data.</text>
</comment>
<feature type="domain" description="DUF4817" evidence="1">
    <location>
        <begin position="7"/>
        <end position="58"/>
    </location>
</feature>
<keyword evidence="3" id="KW-1185">Reference proteome</keyword>
<gene>
    <name evidence="2" type="ORF">RN001_016046</name>
</gene>
<evidence type="ECO:0000313" key="3">
    <source>
        <dbReference type="Proteomes" id="UP001353858"/>
    </source>
</evidence>
<reference evidence="3" key="1">
    <citation type="submission" date="2023-01" db="EMBL/GenBank/DDBJ databases">
        <title>Key to firefly adult light organ development and bioluminescence: homeobox transcription factors regulate luciferase expression and transportation to peroxisome.</title>
        <authorList>
            <person name="Fu X."/>
        </authorList>
    </citation>
    <scope>NUCLEOTIDE SEQUENCE [LARGE SCALE GENOMIC DNA]</scope>
</reference>
<name>A0AAN7SB28_9COLE</name>
<organism evidence="2 3">
    <name type="scientific">Aquatica leii</name>
    <dbReference type="NCBI Taxonomy" id="1421715"/>
    <lineage>
        <taxon>Eukaryota</taxon>
        <taxon>Metazoa</taxon>
        <taxon>Ecdysozoa</taxon>
        <taxon>Arthropoda</taxon>
        <taxon>Hexapoda</taxon>
        <taxon>Insecta</taxon>
        <taxon>Pterygota</taxon>
        <taxon>Neoptera</taxon>
        <taxon>Endopterygota</taxon>
        <taxon>Coleoptera</taxon>
        <taxon>Polyphaga</taxon>
        <taxon>Elateriformia</taxon>
        <taxon>Elateroidea</taxon>
        <taxon>Lampyridae</taxon>
        <taxon>Luciolinae</taxon>
        <taxon>Aquatica</taxon>
    </lineage>
</organism>
<accession>A0AAN7SB28</accession>
<dbReference type="EMBL" id="JARPUR010000008">
    <property type="protein sequence ID" value="KAK4871922.1"/>
    <property type="molecule type" value="Genomic_DNA"/>
</dbReference>
<evidence type="ECO:0000259" key="1">
    <source>
        <dbReference type="Pfam" id="PF16087"/>
    </source>
</evidence>
<dbReference type="Pfam" id="PF16087">
    <property type="entry name" value="DUF4817"/>
    <property type="match status" value="1"/>
</dbReference>
<evidence type="ECO:0000313" key="2">
    <source>
        <dbReference type="EMBL" id="KAK4871922.1"/>
    </source>
</evidence>
<sequence>MEAYPGNHRAFCIRAYYRNGDSIVSAQRLYRAEFNVRNAPKDDTIRKWIRMFENTGSSWSKLDNNLTTDGKNLFCQVCSKSVSLYYLNLNAFNY</sequence>
<proteinExistence type="predicted"/>